<dbReference type="GO" id="GO:0008270">
    <property type="term" value="F:zinc ion binding"/>
    <property type="evidence" value="ECO:0007669"/>
    <property type="project" value="UniProtKB-KW"/>
</dbReference>
<feature type="compositionally biased region" description="Low complexity" evidence="5">
    <location>
        <begin position="678"/>
        <end position="687"/>
    </location>
</feature>
<dbReference type="SMART" id="SM00291">
    <property type="entry name" value="ZnF_ZZ"/>
    <property type="match status" value="1"/>
</dbReference>
<proteinExistence type="predicted"/>
<dbReference type="GO" id="GO:0046716">
    <property type="term" value="P:muscle cell cellular homeostasis"/>
    <property type="evidence" value="ECO:0007669"/>
    <property type="project" value="UniProtKB-ARBA"/>
</dbReference>
<dbReference type="InterPro" id="IPR000433">
    <property type="entry name" value="Znf_ZZ"/>
</dbReference>
<dbReference type="AlphaFoldDB" id="A0A6J1LWV2"/>
<reference evidence="8" key="1">
    <citation type="submission" date="2025-08" db="UniProtKB">
        <authorList>
            <consortium name="RefSeq"/>
        </authorList>
    </citation>
    <scope>IDENTIFICATION</scope>
    <source>
        <strain evidence="8">15085-1641.00</strain>
        <tissue evidence="8">Whole body</tissue>
    </source>
</reference>
<sequence>MLSTAVNTQMTTLRTSAAAVASLANNKGQKLESKTQQVPQQVASNLTEIITKLQLDYGNYKYTVYRCASKFVALQKIFHTSKIPYKLVLAILERHGMPVSSGNSNLNLMVPPFQLTSLLHDIYFACEKLGHFTKTQNYQLDTATALLANFFWNIYDPQRRHSISLLEIKVTFLLLCKLYSSEHMVGDFYSLLVDAKSQCVSRYAFEQLLHTLSKLLSYLGETKAYGPHNLQPMLEQSFARCPHGLAGLSEQQFHNLWSHTQTRFLIYGNLLALIKRIEDTEHLIHSNQCAGCRLEHIIGIRFKCQVCRDVSLCLPCFASAVHVSGKHEPSHRMCEVFVEDQPQPKRWTHYLARLCGWFAYTQKSQRADAEEEERRGFCNAQESAAGVGQPNNATELAPIPAETRSIRSNSTLRIKASPNEKPQLQQQPQQELCSLTGLASNASERLQSIIDRVLLQNAKLETQLQLLSSTSSAQICEFLSAHQSFLLQIIEDMRQLSVGVIYIYFITYITYHLMCFQRASSAAPLISSTFLNASTPQRVPPAPAAPAPYDMYAPVGANLTHSINGAELNRSYLEANKSDYSLSDISLWFDQRRSSLLPKAASAMQQQQQQQLPLGALLEQSVNVDMRDTEMVNFKLLLNKVREIVEDSYSDNAELSAATQNLENVLDNIIKSEEQQRRSSCSARSSQKFSEKL</sequence>
<accession>A0A6J1LWV2</accession>
<gene>
    <name evidence="8" type="primary">LOC111598864</name>
</gene>
<evidence type="ECO:0000313" key="7">
    <source>
        <dbReference type="Proteomes" id="UP000504633"/>
    </source>
</evidence>
<evidence type="ECO:0000256" key="2">
    <source>
        <dbReference type="ARBA" id="ARBA00022771"/>
    </source>
</evidence>
<keyword evidence="1" id="KW-0479">Metal-binding</keyword>
<keyword evidence="2 4" id="KW-0863">Zinc-finger</keyword>
<dbReference type="GO" id="GO:0050804">
    <property type="term" value="P:modulation of chemical synaptic transmission"/>
    <property type="evidence" value="ECO:0007669"/>
    <property type="project" value="UniProtKB-ARBA"/>
</dbReference>
<protein>
    <submittedName>
        <fullName evidence="8">Dystrotelin isoform X1</fullName>
    </submittedName>
</protein>
<name>A0A6J1LWV2_DROHY</name>
<dbReference type="OrthoDB" id="10014385at2759"/>
<keyword evidence="7" id="KW-1185">Reference proteome</keyword>
<dbReference type="Gene3D" id="3.30.60.90">
    <property type="match status" value="1"/>
</dbReference>
<dbReference type="KEGG" id="dhe:111598864"/>
<evidence type="ECO:0000313" key="8">
    <source>
        <dbReference type="RefSeq" id="XP_023170079.1"/>
    </source>
</evidence>
<evidence type="ECO:0000259" key="6">
    <source>
        <dbReference type="PROSITE" id="PS50135"/>
    </source>
</evidence>
<dbReference type="PANTHER" id="PTHR12268:SF21">
    <property type="entry name" value="DISCONTINUOUS ACTIN HEXAGON"/>
    <property type="match status" value="1"/>
</dbReference>
<dbReference type="Pfam" id="PF09068">
    <property type="entry name" value="EF-hand_2"/>
    <property type="match status" value="1"/>
</dbReference>
<dbReference type="Gene3D" id="1.10.238.10">
    <property type="entry name" value="EF-hand"/>
    <property type="match status" value="2"/>
</dbReference>
<dbReference type="InterPro" id="IPR011992">
    <property type="entry name" value="EF-hand-dom_pair"/>
</dbReference>
<dbReference type="Pfam" id="PF00569">
    <property type="entry name" value="ZZ"/>
    <property type="match status" value="1"/>
</dbReference>
<dbReference type="CDD" id="cd02345">
    <property type="entry name" value="ZZ_dah"/>
    <property type="match status" value="1"/>
</dbReference>
<dbReference type="PROSITE" id="PS50135">
    <property type="entry name" value="ZF_ZZ_2"/>
    <property type="match status" value="1"/>
</dbReference>
<dbReference type="SUPFAM" id="SSF57850">
    <property type="entry name" value="RING/U-box"/>
    <property type="match status" value="1"/>
</dbReference>
<feature type="domain" description="ZZ-type" evidence="6">
    <location>
        <begin position="284"/>
        <end position="341"/>
    </location>
</feature>
<dbReference type="SUPFAM" id="SSF47473">
    <property type="entry name" value="EF-hand"/>
    <property type="match status" value="1"/>
</dbReference>
<dbReference type="Proteomes" id="UP000504633">
    <property type="component" value="Unplaced"/>
</dbReference>
<organism evidence="7 8">
    <name type="scientific">Drosophila hydei</name>
    <name type="common">Fruit fly</name>
    <dbReference type="NCBI Taxonomy" id="7224"/>
    <lineage>
        <taxon>Eukaryota</taxon>
        <taxon>Metazoa</taxon>
        <taxon>Ecdysozoa</taxon>
        <taxon>Arthropoda</taxon>
        <taxon>Hexapoda</taxon>
        <taxon>Insecta</taxon>
        <taxon>Pterygota</taxon>
        <taxon>Neoptera</taxon>
        <taxon>Endopterygota</taxon>
        <taxon>Diptera</taxon>
        <taxon>Brachycera</taxon>
        <taxon>Muscomorpha</taxon>
        <taxon>Ephydroidea</taxon>
        <taxon>Drosophilidae</taxon>
        <taxon>Drosophila</taxon>
    </lineage>
</organism>
<keyword evidence="3" id="KW-0862">Zinc</keyword>
<evidence type="ECO:0000256" key="4">
    <source>
        <dbReference type="PROSITE-ProRule" id="PRU00228"/>
    </source>
</evidence>
<dbReference type="PANTHER" id="PTHR12268">
    <property type="entry name" value="E3 UBIQUITIN-PROTEIN LIGASE KCMF1"/>
    <property type="match status" value="1"/>
</dbReference>
<dbReference type="RefSeq" id="XP_023170079.1">
    <property type="nucleotide sequence ID" value="XM_023314311.2"/>
</dbReference>
<dbReference type="GO" id="GO:0016010">
    <property type="term" value="C:dystrophin-associated glycoprotein complex"/>
    <property type="evidence" value="ECO:0007669"/>
    <property type="project" value="UniProtKB-ARBA"/>
</dbReference>
<dbReference type="PROSITE" id="PS01357">
    <property type="entry name" value="ZF_ZZ_1"/>
    <property type="match status" value="1"/>
</dbReference>
<dbReference type="GO" id="GO:0045202">
    <property type="term" value="C:synapse"/>
    <property type="evidence" value="ECO:0007669"/>
    <property type="project" value="GOC"/>
</dbReference>
<evidence type="ECO:0000256" key="5">
    <source>
        <dbReference type="SAM" id="MobiDB-lite"/>
    </source>
</evidence>
<dbReference type="InterPro" id="IPR043145">
    <property type="entry name" value="Znf_ZZ_sf"/>
</dbReference>
<evidence type="ECO:0000256" key="3">
    <source>
        <dbReference type="ARBA" id="ARBA00022833"/>
    </source>
</evidence>
<dbReference type="GeneID" id="111598864"/>
<dbReference type="InterPro" id="IPR015153">
    <property type="entry name" value="EF-hand_dom_typ1"/>
</dbReference>
<feature type="region of interest" description="Disordered" evidence="5">
    <location>
        <begin position="674"/>
        <end position="693"/>
    </location>
</feature>
<evidence type="ECO:0000256" key="1">
    <source>
        <dbReference type="ARBA" id="ARBA00022723"/>
    </source>
</evidence>
<dbReference type="GO" id="GO:0099536">
    <property type="term" value="P:synaptic signaling"/>
    <property type="evidence" value="ECO:0007669"/>
    <property type="project" value="TreeGrafter"/>
</dbReference>
<dbReference type="CTD" id="32459"/>
<dbReference type="InterPro" id="IPR050774">
    <property type="entry name" value="KCMF1/Dystrophin"/>
</dbReference>